<dbReference type="Gene3D" id="2.70.70.10">
    <property type="entry name" value="Glucose Permease (Domain IIA)"/>
    <property type="match status" value="1"/>
</dbReference>
<accession>A0A3D9UTN1</accession>
<dbReference type="PANTHER" id="PTHR21666">
    <property type="entry name" value="PEPTIDASE-RELATED"/>
    <property type="match status" value="1"/>
</dbReference>
<dbReference type="CDD" id="cd12797">
    <property type="entry name" value="M23_peptidase"/>
    <property type="match status" value="1"/>
</dbReference>
<dbReference type="InterPro" id="IPR016047">
    <property type="entry name" value="M23ase_b-sheet_dom"/>
</dbReference>
<dbReference type="AlphaFoldDB" id="A0A3D9UTN1"/>
<evidence type="ECO:0000256" key="2">
    <source>
        <dbReference type="ARBA" id="ARBA00022670"/>
    </source>
</evidence>
<keyword evidence="3" id="KW-0479">Metal-binding</keyword>
<dbReference type="InterPro" id="IPR050570">
    <property type="entry name" value="Cell_wall_metabolism_enzyme"/>
</dbReference>
<dbReference type="PANTHER" id="PTHR21666:SF288">
    <property type="entry name" value="CELL DIVISION PROTEIN YTFB"/>
    <property type="match status" value="1"/>
</dbReference>
<evidence type="ECO:0000313" key="10">
    <source>
        <dbReference type="Proteomes" id="UP000256253"/>
    </source>
</evidence>
<evidence type="ECO:0000313" key="9">
    <source>
        <dbReference type="EMBL" id="REF31883.1"/>
    </source>
</evidence>
<dbReference type="Pfam" id="PF01551">
    <property type="entry name" value="Peptidase_M23"/>
    <property type="match status" value="1"/>
</dbReference>
<dbReference type="SUPFAM" id="SSF51261">
    <property type="entry name" value="Duplicated hybrid motif"/>
    <property type="match status" value="1"/>
</dbReference>
<evidence type="ECO:0000256" key="5">
    <source>
        <dbReference type="ARBA" id="ARBA00022833"/>
    </source>
</evidence>
<comment type="cofactor">
    <cofactor evidence="1">
        <name>Zn(2+)</name>
        <dbReference type="ChEBI" id="CHEBI:29105"/>
    </cofactor>
</comment>
<proteinExistence type="predicted"/>
<evidence type="ECO:0000259" key="8">
    <source>
        <dbReference type="Pfam" id="PF01551"/>
    </source>
</evidence>
<keyword evidence="10" id="KW-1185">Reference proteome</keyword>
<dbReference type="EMBL" id="QTUA01000001">
    <property type="protein sequence ID" value="REF31883.1"/>
    <property type="molecule type" value="Genomic_DNA"/>
</dbReference>
<dbReference type="GO" id="GO:0046872">
    <property type="term" value="F:metal ion binding"/>
    <property type="evidence" value="ECO:0007669"/>
    <property type="project" value="UniProtKB-KW"/>
</dbReference>
<protein>
    <submittedName>
        <fullName evidence="9">Murein DD-endopeptidase MepM/ murein hydrolase activator NlpD</fullName>
    </submittedName>
</protein>
<evidence type="ECO:0000256" key="6">
    <source>
        <dbReference type="ARBA" id="ARBA00023049"/>
    </source>
</evidence>
<name>A0A3D9UTN1_9MICO</name>
<feature type="chain" id="PRO_5038489151" evidence="7">
    <location>
        <begin position="40"/>
        <end position="441"/>
    </location>
</feature>
<evidence type="ECO:0000256" key="4">
    <source>
        <dbReference type="ARBA" id="ARBA00022801"/>
    </source>
</evidence>
<dbReference type="InterPro" id="IPR011055">
    <property type="entry name" value="Dup_hybrid_motif"/>
</dbReference>
<feature type="signal peptide" evidence="7">
    <location>
        <begin position="1"/>
        <end position="39"/>
    </location>
</feature>
<evidence type="ECO:0000256" key="3">
    <source>
        <dbReference type="ARBA" id="ARBA00022723"/>
    </source>
</evidence>
<evidence type="ECO:0000256" key="1">
    <source>
        <dbReference type="ARBA" id="ARBA00001947"/>
    </source>
</evidence>
<dbReference type="OrthoDB" id="5496837at2"/>
<gene>
    <name evidence="9" type="ORF">DFJ65_2968</name>
</gene>
<evidence type="ECO:0000256" key="7">
    <source>
        <dbReference type="SAM" id="SignalP"/>
    </source>
</evidence>
<dbReference type="Proteomes" id="UP000256253">
    <property type="component" value="Unassembled WGS sequence"/>
</dbReference>
<dbReference type="Gene3D" id="6.10.250.3150">
    <property type="match status" value="1"/>
</dbReference>
<comment type="caution">
    <text evidence="9">The sequence shown here is derived from an EMBL/GenBank/DDBJ whole genome shotgun (WGS) entry which is preliminary data.</text>
</comment>
<feature type="domain" description="M23ase beta-sheet core" evidence="8">
    <location>
        <begin position="340"/>
        <end position="436"/>
    </location>
</feature>
<keyword evidence="5" id="KW-0862">Zinc</keyword>
<organism evidence="9 10">
    <name type="scientific">Calidifontibacter indicus</name>
    <dbReference type="NCBI Taxonomy" id="419650"/>
    <lineage>
        <taxon>Bacteria</taxon>
        <taxon>Bacillati</taxon>
        <taxon>Actinomycetota</taxon>
        <taxon>Actinomycetes</taxon>
        <taxon>Micrococcales</taxon>
        <taxon>Dermacoccaceae</taxon>
        <taxon>Calidifontibacter</taxon>
    </lineage>
</organism>
<keyword evidence="4 9" id="KW-0378">Hydrolase</keyword>
<keyword evidence="6" id="KW-0482">Metalloprotease</keyword>
<dbReference type="GO" id="GO:0006508">
    <property type="term" value="P:proteolysis"/>
    <property type="evidence" value="ECO:0007669"/>
    <property type="project" value="UniProtKB-KW"/>
</dbReference>
<keyword evidence="2" id="KW-0645">Protease</keyword>
<keyword evidence="7" id="KW-0732">Signal</keyword>
<dbReference type="GO" id="GO:0004222">
    <property type="term" value="F:metalloendopeptidase activity"/>
    <property type="evidence" value="ECO:0007669"/>
    <property type="project" value="TreeGrafter"/>
</dbReference>
<sequence>MARKDESGVKRSDRTVGPVVRRGAVVAVLAMLASSGLHAKADDPGDQKKKIDNQIVATQGSLDSVSKQLKAANDAVARTEVLLGAARTDLSNKQKALTGAENHLKGVNSQLRIAQSDERRARGELTTINASQAKTKKLVGGVARQSYMTGGLGSFDLTLQILMSKKNPSDTMSLADIVMRQQNGVLTTLAGEKASKTAAVNRLGAATRRVAGLKVQAGNAVTAATTARNNAQSAKTRLESLQRTQISQRNTLDTQRKADLKQLAWQKGESARLGKVLAARAAARAKAARQAKMAVPKNVTTQPRAPYTSNGFLNPPGPPNEIVSEFGLRNNPVLHVWMLHAGVDYAFACGTPVYAGADGDIVEAGYDDVAGNHIVIDHGFVRGVNLATMYEHLSKFAMRGGHVKKGQLIGYVGTTGRSTGCHLHFATLNDGQYVNPRIWIG</sequence>
<reference evidence="9 10" key="1">
    <citation type="submission" date="2018-08" db="EMBL/GenBank/DDBJ databases">
        <title>Sequencing the genomes of 1000 actinobacteria strains.</title>
        <authorList>
            <person name="Klenk H.-P."/>
        </authorList>
    </citation>
    <scope>NUCLEOTIDE SEQUENCE [LARGE SCALE GENOMIC DNA]</scope>
    <source>
        <strain evidence="9 10">DSM 22967</strain>
    </source>
</reference>